<dbReference type="Pfam" id="PF09347">
    <property type="entry name" value="DUF1989"/>
    <property type="match status" value="1"/>
</dbReference>
<gene>
    <name evidence="2" type="ORF">EET67_09335</name>
</gene>
<dbReference type="RefSeq" id="WP_128626667.1">
    <property type="nucleotide sequence ID" value="NZ_RKST01000007.1"/>
</dbReference>
<evidence type="ECO:0000313" key="2">
    <source>
        <dbReference type="EMBL" id="RUM98287.1"/>
    </source>
</evidence>
<accession>A0A432V814</accession>
<dbReference type="PANTHER" id="PTHR31527:SF0">
    <property type="entry name" value="RE64534P"/>
    <property type="match status" value="1"/>
</dbReference>
<proteinExistence type="predicted"/>
<dbReference type="OrthoDB" id="9800828at2"/>
<keyword evidence="3" id="KW-1185">Reference proteome</keyword>
<dbReference type="InterPro" id="IPR018959">
    <property type="entry name" value="DUF1989"/>
</dbReference>
<dbReference type="AlphaFoldDB" id="A0A432V814"/>
<reference evidence="2 3" key="1">
    <citation type="submission" date="2018-11" db="EMBL/GenBank/DDBJ databases">
        <title>Pseudaminobacter arsenicus sp. nov., an arsenic-resistant bacterium isolated from arsenic-rich aquifers.</title>
        <authorList>
            <person name="Mu Y."/>
        </authorList>
    </citation>
    <scope>NUCLEOTIDE SEQUENCE [LARGE SCALE GENOMIC DNA]</scope>
    <source>
        <strain evidence="2 3">CB3</strain>
    </source>
</reference>
<dbReference type="PANTHER" id="PTHR31527">
    <property type="entry name" value="RE64534P"/>
    <property type="match status" value="1"/>
</dbReference>
<dbReference type="Proteomes" id="UP000281647">
    <property type="component" value="Unassembled WGS sequence"/>
</dbReference>
<protein>
    <submittedName>
        <fullName evidence="2">DUF1989 domain-containing protein</fullName>
    </submittedName>
</protein>
<comment type="caution">
    <text evidence="2">The sequence shown here is derived from an EMBL/GenBank/DDBJ whole genome shotgun (WGS) entry which is preliminary data.</text>
</comment>
<feature type="domain" description="DUF1989" evidence="1">
    <location>
        <begin position="49"/>
        <end position="215"/>
    </location>
</feature>
<name>A0A432V814_9HYPH</name>
<organism evidence="2 3">
    <name type="scientific">Borborobacter arsenicus</name>
    <dbReference type="NCBI Taxonomy" id="1851146"/>
    <lineage>
        <taxon>Bacteria</taxon>
        <taxon>Pseudomonadati</taxon>
        <taxon>Pseudomonadota</taxon>
        <taxon>Alphaproteobacteria</taxon>
        <taxon>Hyphomicrobiales</taxon>
        <taxon>Phyllobacteriaceae</taxon>
        <taxon>Borborobacter</taxon>
    </lineage>
</organism>
<sequence length="293" mass="32004">MTSQPIEALLKTSPHLCPTPIDLGFYEAAAAKLSSAVMRVEHRLADFGGLALDVPKGATVSLTLLEGAQIVNAFAYNPADPDERMWQQSVLREGIFLRRYSRVWGTMARYRPLMTVLDDTVCADPHLPRAQHHPYFGGSGTPADWRAAGGAEGIASTWEQFAGLLTQRGVPAHILGENLCLFQRSIVDSDPMRVEILPSNAVAGDRITLFCEIDLCLLLGLSPFIDGARAAAEPGVPQPRAVHVSITEPIVEPLAWPYPEIRYPDLSLYLDNSGTRSTAVETTRGLDYKVTPR</sequence>
<evidence type="ECO:0000313" key="3">
    <source>
        <dbReference type="Proteomes" id="UP000281647"/>
    </source>
</evidence>
<evidence type="ECO:0000259" key="1">
    <source>
        <dbReference type="Pfam" id="PF09347"/>
    </source>
</evidence>
<dbReference type="EMBL" id="RKST01000007">
    <property type="protein sequence ID" value="RUM98287.1"/>
    <property type="molecule type" value="Genomic_DNA"/>
</dbReference>